<evidence type="ECO:0000256" key="18">
    <source>
        <dbReference type="RuleBase" id="RU367101"/>
    </source>
</evidence>
<comment type="similarity">
    <text evidence="4 18">Belongs to the WD repeat PRP19 family.</text>
</comment>
<dbReference type="GO" id="GO:0071006">
    <property type="term" value="C:U2-type catalytic step 1 spliceosome"/>
    <property type="evidence" value="ECO:0007669"/>
    <property type="project" value="TreeGrafter"/>
</dbReference>
<dbReference type="FunFam" id="3.30.40.10:FF:000027">
    <property type="entry name" value="Pre-mRNA-processing factor 19, putative"/>
    <property type="match status" value="1"/>
</dbReference>
<evidence type="ECO:0000256" key="10">
    <source>
        <dbReference type="ARBA" id="ARBA00022728"/>
    </source>
</evidence>
<dbReference type="Pfam" id="PF24814">
    <property type="entry name" value="WD40_Prp19"/>
    <property type="match status" value="1"/>
</dbReference>
<evidence type="ECO:0000256" key="11">
    <source>
        <dbReference type="ARBA" id="ARBA00022737"/>
    </source>
</evidence>
<dbReference type="PROSITE" id="PS50082">
    <property type="entry name" value="WD_REPEATS_2"/>
    <property type="match status" value="3"/>
</dbReference>
<dbReference type="InterPro" id="IPR003613">
    <property type="entry name" value="Ubox_domain"/>
</dbReference>
<dbReference type="InterPro" id="IPR015943">
    <property type="entry name" value="WD40/YVTN_repeat-like_dom_sf"/>
</dbReference>
<dbReference type="Gene3D" id="3.30.40.10">
    <property type="entry name" value="Zinc/RING finger domain, C3HC4 (zinc finger)"/>
    <property type="match status" value="1"/>
</dbReference>
<keyword evidence="21" id="KW-1185">Reference proteome</keyword>
<dbReference type="PROSITE" id="PS00678">
    <property type="entry name" value="WD_REPEATS_1"/>
    <property type="match status" value="2"/>
</dbReference>
<dbReference type="InterPro" id="IPR055340">
    <property type="entry name" value="RING-Ubox_PRP19"/>
</dbReference>
<dbReference type="OrthoDB" id="687049at2759"/>
<dbReference type="CDD" id="cd00200">
    <property type="entry name" value="WD40"/>
    <property type="match status" value="1"/>
</dbReference>
<dbReference type="GO" id="GO:0070534">
    <property type="term" value="P:protein K63-linked ubiquitination"/>
    <property type="evidence" value="ECO:0007669"/>
    <property type="project" value="UniProtKB-UniRule"/>
</dbReference>
<feature type="repeat" description="WD" evidence="17">
    <location>
        <begin position="731"/>
        <end position="777"/>
    </location>
</feature>
<sequence length="986" mass="110415">MEKSNLKVVRPLGNLERLFVIRQSIGYYTNICSAVRYQCEDLFALASIDRITELNDNIKNQLRPVVYGILTELLLKEPALSNGIRGPMTTRPLYVHIPTIDLSQLVRFDVICSDKQLEKVLEDEHKIPLDHSTETNLLWRMVFGVNIERAHEICVIFCWHHSMADGMSAHILQSLFYNALRKIMDKKSDLSSISPMVNVPYAPMFRPLEETVDIKPSLGLVLKEVINEFVLPSFMKPTPKHYVGDVHAMEINNFYTVLKIVSISPDEFKSLISLSKQQKTTLHAIVHTALMLSAHRHLVNSGKDEAKEISTDTPVSLRPYGILPETEPTMGVYVTKFHFAASTKDIDMGFWNLAKKYKSELMKNMKTSIQYVGLLKFLSSDTDGWEEYLANKRRTGPMGRIASLDVSNIKVWKPTENEDKRIKILDFIFSQSANVTGPVVIVNLVTYGDRLNCTVTYQEGAIEPKEKLDKFIDGFKWVLATIAKDVSGEALQEPVASRKSGHIYEKRLILKYIADNGRDPITGEDIAEEDLLDIKTSPKIIKPRPPQLSSIPSMISALQNEWDSLMLETFTLKQQYQEVRQELSHALYQHDAACRVIARLIKERDAARDALAKVQAHIGASVSQEDTQENQSVDVEMLDRRIDSGIIEKMSELNAVLSKGRKKRKTPPNFTSIDAVKSYKWTSGVAPMHVSNASGITSLDISPNGHFVLTGGVDNTAIIYNSDKERIDSVLKGHTQEVTDVLWRGKADPGHPDIAFTASADNNVKIWQPSDGGYFATSKIKAHSARVTGIALNPTLDYLVSVSSDSAWAFHDIETGKTLCRIESNEVQNGYTAAKFHPDALLLGTGTNDSMVHIWDMKSQNIVAPFPGHTGAVTALAFSENGYYLATTSEDNLVRLWDLRKLTNFKVLTLPKNNQLNKVVWDHAGQYLAVGGTDVRVFHSKTWEELVVLTDNTAEVTDLKFGELAKYLAVVGLDGSLRYYSPESGE</sequence>
<dbReference type="InterPro" id="IPR019775">
    <property type="entry name" value="WD40_repeat_CS"/>
</dbReference>
<dbReference type="GO" id="GO:0000974">
    <property type="term" value="C:Prp19 complex"/>
    <property type="evidence" value="ECO:0007669"/>
    <property type="project" value="UniProtKB-UniRule"/>
</dbReference>
<dbReference type="GO" id="GO:0000398">
    <property type="term" value="P:mRNA splicing, via spliceosome"/>
    <property type="evidence" value="ECO:0007669"/>
    <property type="project" value="InterPro"/>
</dbReference>
<dbReference type="SUPFAM" id="SSF52777">
    <property type="entry name" value="CoA-dependent acyltransferases"/>
    <property type="match status" value="1"/>
</dbReference>
<evidence type="ECO:0000259" key="19">
    <source>
        <dbReference type="SMART" id="SM00504"/>
    </source>
</evidence>
<evidence type="ECO:0000256" key="13">
    <source>
        <dbReference type="ARBA" id="ARBA00022786"/>
    </source>
</evidence>
<dbReference type="PANTHER" id="PTHR43995">
    <property type="entry name" value="PRE-MRNA-PROCESSING FACTOR 19"/>
    <property type="match status" value="1"/>
</dbReference>
<dbReference type="EC" id="2.3.2.27" evidence="5 18"/>
<protein>
    <recommendedName>
        <fullName evidence="6 18">Pre-mRNA-processing factor 19</fullName>
        <ecNumber evidence="5 18">2.3.2.27</ecNumber>
    </recommendedName>
</protein>
<dbReference type="Pfam" id="PF08606">
    <property type="entry name" value="Prp19"/>
    <property type="match status" value="1"/>
</dbReference>
<evidence type="ECO:0000256" key="7">
    <source>
        <dbReference type="ARBA" id="ARBA00022574"/>
    </source>
</evidence>
<evidence type="ECO:0000256" key="6">
    <source>
        <dbReference type="ARBA" id="ARBA00015618"/>
    </source>
</evidence>
<dbReference type="InterPro" id="IPR036322">
    <property type="entry name" value="WD40_repeat_dom_sf"/>
</dbReference>
<evidence type="ECO:0000256" key="1">
    <source>
        <dbReference type="ARBA" id="ARBA00000900"/>
    </source>
</evidence>
<evidence type="ECO:0000256" key="4">
    <source>
        <dbReference type="ARBA" id="ARBA00006388"/>
    </source>
</evidence>
<reference evidence="20" key="1">
    <citation type="submission" date="2021-06" db="EMBL/GenBank/DDBJ databases">
        <authorList>
            <person name="Kallberg Y."/>
            <person name="Tangrot J."/>
            <person name="Rosling A."/>
        </authorList>
    </citation>
    <scope>NUCLEOTIDE SEQUENCE</scope>
    <source>
        <strain evidence="20">BR232B</strain>
    </source>
</reference>
<evidence type="ECO:0000313" key="20">
    <source>
        <dbReference type="EMBL" id="CAG8550668.1"/>
    </source>
</evidence>
<dbReference type="AlphaFoldDB" id="A0A9N9AZT1"/>
<dbReference type="InterPro" id="IPR010828">
    <property type="entry name" value="Atf2/Sli1-like"/>
</dbReference>
<keyword evidence="10 18" id="KW-0747">Spliceosome</keyword>
<keyword evidence="13 18" id="KW-0833">Ubl conjugation pathway</keyword>
<evidence type="ECO:0000256" key="15">
    <source>
        <dbReference type="ARBA" id="ARBA00023204"/>
    </source>
</evidence>
<dbReference type="InterPro" id="IPR001680">
    <property type="entry name" value="WD40_rpt"/>
</dbReference>
<dbReference type="GO" id="GO:0006281">
    <property type="term" value="P:DNA repair"/>
    <property type="evidence" value="ECO:0007669"/>
    <property type="project" value="UniProtKB-KW"/>
</dbReference>
<keyword evidence="12 18" id="KW-0227">DNA damage</keyword>
<dbReference type="InterPro" id="IPR013083">
    <property type="entry name" value="Znf_RING/FYVE/PHD"/>
</dbReference>
<dbReference type="CDD" id="cd16656">
    <property type="entry name" value="RING-Ubox_PRP19"/>
    <property type="match status" value="1"/>
</dbReference>
<dbReference type="InterPro" id="IPR013915">
    <property type="entry name" value="Prp19_cc"/>
</dbReference>
<comment type="pathway">
    <text evidence="3 18">Protein modification; protein ubiquitination.</text>
</comment>
<dbReference type="Gene3D" id="2.130.10.10">
    <property type="entry name" value="YVTN repeat-like/Quinoprotein amine dehydrogenase"/>
    <property type="match status" value="1"/>
</dbReference>
<keyword evidence="15 18" id="KW-0234">DNA repair</keyword>
<proteinExistence type="inferred from homology"/>
<comment type="catalytic activity">
    <reaction evidence="1 18">
        <text>S-ubiquitinyl-[E2 ubiquitin-conjugating enzyme]-L-cysteine + [acceptor protein]-L-lysine = [E2 ubiquitin-conjugating enzyme]-L-cysteine + N(6)-ubiquitinyl-[acceptor protein]-L-lysine.</text>
        <dbReference type="EC" id="2.3.2.27"/>
    </reaction>
</comment>
<dbReference type="Proteomes" id="UP000789739">
    <property type="component" value="Unassembled WGS sequence"/>
</dbReference>
<comment type="subcellular location">
    <subcellularLocation>
        <location evidence="2 18">Nucleus</location>
    </subcellularLocation>
</comment>
<evidence type="ECO:0000256" key="17">
    <source>
        <dbReference type="PROSITE-ProRule" id="PRU00221"/>
    </source>
</evidence>
<keyword evidence="14 18" id="KW-0508">mRNA splicing</keyword>
<dbReference type="InterPro" id="IPR023213">
    <property type="entry name" value="CAT-like_dom_sf"/>
</dbReference>
<organism evidence="20 21">
    <name type="scientific">Paraglomus brasilianum</name>
    <dbReference type="NCBI Taxonomy" id="144538"/>
    <lineage>
        <taxon>Eukaryota</taxon>
        <taxon>Fungi</taxon>
        <taxon>Fungi incertae sedis</taxon>
        <taxon>Mucoromycota</taxon>
        <taxon>Glomeromycotina</taxon>
        <taxon>Glomeromycetes</taxon>
        <taxon>Paraglomerales</taxon>
        <taxon>Paraglomeraceae</taxon>
        <taxon>Paraglomus</taxon>
    </lineage>
</organism>
<dbReference type="PANTHER" id="PTHR43995:SF1">
    <property type="entry name" value="PRE-MRNA-PROCESSING FACTOR 19"/>
    <property type="match status" value="1"/>
</dbReference>
<dbReference type="Pfam" id="PF07247">
    <property type="entry name" value="AATase"/>
    <property type="match status" value="1"/>
</dbReference>
<keyword evidence="16 18" id="KW-0539">Nucleus</keyword>
<comment type="caution">
    <text evidence="20">The sequence shown here is derived from an EMBL/GenBank/DDBJ whole genome shotgun (WGS) entry which is preliminary data.</text>
</comment>
<dbReference type="PROSITE" id="PS50294">
    <property type="entry name" value="WD_REPEATS_REGION"/>
    <property type="match status" value="1"/>
</dbReference>
<gene>
    <name evidence="20" type="ORF">PBRASI_LOCUS5072</name>
</gene>
<keyword evidence="11" id="KW-0677">Repeat</keyword>
<evidence type="ECO:0000256" key="9">
    <source>
        <dbReference type="ARBA" id="ARBA00022679"/>
    </source>
</evidence>
<name>A0A9N9AZT1_9GLOM</name>
<evidence type="ECO:0000256" key="2">
    <source>
        <dbReference type="ARBA" id="ARBA00004123"/>
    </source>
</evidence>
<evidence type="ECO:0000256" key="5">
    <source>
        <dbReference type="ARBA" id="ARBA00012483"/>
    </source>
</evidence>
<keyword evidence="9 18" id="KW-0808">Transferase</keyword>
<comment type="subunit">
    <text evidence="18">Homotetramer.</text>
</comment>
<dbReference type="Gene3D" id="3.30.559.10">
    <property type="entry name" value="Chloramphenicol acetyltransferase-like domain"/>
    <property type="match status" value="1"/>
</dbReference>
<dbReference type="GO" id="GO:0061630">
    <property type="term" value="F:ubiquitin protein ligase activity"/>
    <property type="evidence" value="ECO:0007669"/>
    <property type="project" value="UniProtKB-UniRule"/>
</dbReference>
<feature type="repeat" description="WD" evidence="17">
    <location>
        <begin position="832"/>
        <end position="865"/>
    </location>
</feature>
<keyword evidence="8 18" id="KW-0507">mRNA processing</keyword>
<dbReference type="SMART" id="SM00504">
    <property type="entry name" value="Ubox"/>
    <property type="match status" value="1"/>
</dbReference>
<dbReference type="InterPro" id="IPR038959">
    <property type="entry name" value="Prp19"/>
</dbReference>
<evidence type="ECO:0000256" key="3">
    <source>
        <dbReference type="ARBA" id="ARBA00004906"/>
    </source>
</evidence>
<evidence type="ECO:0000256" key="8">
    <source>
        <dbReference type="ARBA" id="ARBA00022664"/>
    </source>
</evidence>
<dbReference type="SMART" id="SM00320">
    <property type="entry name" value="WD40"/>
    <property type="match status" value="7"/>
</dbReference>
<evidence type="ECO:0000256" key="12">
    <source>
        <dbReference type="ARBA" id="ARBA00022763"/>
    </source>
</evidence>
<dbReference type="SUPFAM" id="SSF50978">
    <property type="entry name" value="WD40 repeat-like"/>
    <property type="match status" value="1"/>
</dbReference>
<feature type="repeat" description="WD" evidence="17">
    <location>
        <begin position="866"/>
        <end position="907"/>
    </location>
</feature>
<dbReference type="EMBL" id="CAJVPI010000566">
    <property type="protein sequence ID" value="CAG8550668.1"/>
    <property type="molecule type" value="Genomic_DNA"/>
</dbReference>
<keyword evidence="7 17" id="KW-0853">WD repeat</keyword>
<evidence type="ECO:0000256" key="16">
    <source>
        <dbReference type="ARBA" id="ARBA00023242"/>
    </source>
</evidence>
<comment type="function">
    <text evidence="18">Ubiquitin-protein ligase which is mainly involved pre-mRNA splicing and DNA repair. Required for pre-mRNA splicing as component of the spliceosome.</text>
</comment>
<evidence type="ECO:0000313" key="21">
    <source>
        <dbReference type="Proteomes" id="UP000789739"/>
    </source>
</evidence>
<dbReference type="SUPFAM" id="SSF57850">
    <property type="entry name" value="RING/U-box"/>
    <property type="match status" value="1"/>
</dbReference>
<accession>A0A9N9AZT1</accession>
<dbReference type="GO" id="GO:0005737">
    <property type="term" value="C:cytoplasm"/>
    <property type="evidence" value="ECO:0007669"/>
    <property type="project" value="TreeGrafter"/>
</dbReference>
<dbReference type="Gene3D" id="3.30.559.30">
    <property type="entry name" value="Nonribosomal peptide synthetase, condensation domain"/>
    <property type="match status" value="1"/>
</dbReference>
<feature type="domain" description="U-box" evidence="19">
    <location>
        <begin position="487"/>
        <end position="548"/>
    </location>
</feature>
<evidence type="ECO:0000256" key="14">
    <source>
        <dbReference type="ARBA" id="ARBA00023187"/>
    </source>
</evidence>